<evidence type="ECO:0000313" key="4">
    <source>
        <dbReference type="Proteomes" id="UP000585437"/>
    </source>
</evidence>
<dbReference type="InterPro" id="IPR010982">
    <property type="entry name" value="Lambda_DNA-bd_dom_sf"/>
</dbReference>
<dbReference type="Gene3D" id="1.10.260.40">
    <property type="entry name" value="lambda repressor-like DNA-binding domains"/>
    <property type="match status" value="1"/>
</dbReference>
<evidence type="ECO:0000256" key="1">
    <source>
        <dbReference type="ARBA" id="ARBA00023125"/>
    </source>
</evidence>
<dbReference type="GO" id="GO:0003677">
    <property type="term" value="F:DNA binding"/>
    <property type="evidence" value="ECO:0007669"/>
    <property type="project" value="UniProtKB-KW"/>
</dbReference>
<evidence type="ECO:0000313" key="3">
    <source>
        <dbReference type="EMBL" id="MBB6508576.1"/>
    </source>
</evidence>
<dbReference type="EMBL" id="JACHBU010000003">
    <property type="protein sequence ID" value="MBB6508576.1"/>
    <property type="molecule type" value="Genomic_DNA"/>
</dbReference>
<protein>
    <submittedName>
        <fullName evidence="3">Transcriptional regulator with XRE-family HTH domain</fullName>
    </submittedName>
</protein>
<dbReference type="Proteomes" id="UP000585437">
    <property type="component" value="Unassembled WGS sequence"/>
</dbReference>
<dbReference type="InterPro" id="IPR011051">
    <property type="entry name" value="RmlC_Cupin_sf"/>
</dbReference>
<accession>A0A7X0MRR1</accession>
<dbReference type="SUPFAM" id="SSF47413">
    <property type="entry name" value="lambda repressor-like DNA-binding domains"/>
    <property type="match status" value="1"/>
</dbReference>
<dbReference type="SMART" id="SM00530">
    <property type="entry name" value="HTH_XRE"/>
    <property type="match status" value="1"/>
</dbReference>
<organism evidence="3 4">
    <name type="scientific">Rhizobium soli</name>
    <dbReference type="NCBI Taxonomy" id="424798"/>
    <lineage>
        <taxon>Bacteria</taxon>
        <taxon>Pseudomonadati</taxon>
        <taxon>Pseudomonadota</taxon>
        <taxon>Alphaproteobacteria</taxon>
        <taxon>Hyphomicrobiales</taxon>
        <taxon>Rhizobiaceae</taxon>
        <taxon>Rhizobium/Agrobacterium group</taxon>
        <taxon>Rhizobium</taxon>
    </lineage>
</organism>
<dbReference type="CDD" id="cd02209">
    <property type="entry name" value="cupin_XRE_C"/>
    <property type="match status" value="1"/>
</dbReference>
<dbReference type="CDD" id="cd00093">
    <property type="entry name" value="HTH_XRE"/>
    <property type="match status" value="1"/>
</dbReference>
<name>A0A7X0MRR1_9HYPH</name>
<evidence type="ECO:0000259" key="2">
    <source>
        <dbReference type="PROSITE" id="PS50943"/>
    </source>
</evidence>
<dbReference type="PANTHER" id="PTHR46797:SF10">
    <property type="entry name" value="BLR1115 PROTEIN"/>
    <property type="match status" value="1"/>
</dbReference>
<dbReference type="InterPro" id="IPR001387">
    <property type="entry name" value="Cro/C1-type_HTH"/>
</dbReference>
<dbReference type="RefSeq" id="WP_184654503.1">
    <property type="nucleotide sequence ID" value="NZ_JACHBU010000003.1"/>
</dbReference>
<dbReference type="InterPro" id="IPR050807">
    <property type="entry name" value="TransReg_Diox_bact_type"/>
</dbReference>
<proteinExistence type="predicted"/>
<dbReference type="PANTHER" id="PTHR46797">
    <property type="entry name" value="HTH-TYPE TRANSCRIPTIONAL REGULATOR"/>
    <property type="match status" value="1"/>
</dbReference>
<dbReference type="PROSITE" id="PS50943">
    <property type="entry name" value="HTH_CROC1"/>
    <property type="match status" value="1"/>
</dbReference>
<keyword evidence="4" id="KW-1185">Reference proteome</keyword>
<dbReference type="GO" id="GO:0003700">
    <property type="term" value="F:DNA-binding transcription factor activity"/>
    <property type="evidence" value="ECO:0007669"/>
    <property type="project" value="TreeGrafter"/>
</dbReference>
<gene>
    <name evidence="3" type="ORF">F4695_001925</name>
</gene>
<dbReference type="SUPFAM" id="SSF51182">
    <property type="entry name" value="RmlC-like cupins"/>
    <property type="match status" value="1"/>
</dbReference>
<feature type="domain" description="HTH cro/C1-type" evidence="2">
    <location>
        <begin position="13"/>
        <end position="67"/>
    </location>
</feature>
<sequence length="184" mass="19975">MEADVGDAIASRLRTERETRKWSLAELAERSGVSKAMISKIERSEASPSATVLGRLSGAFGLPLSVLLALAEGGKERLRIQSGQPVWTDPETGYTRRALSPPNAPLELIEVLLPPAVRVPYPASAFAFQHQQIWLLAGALDFIEGTVRHSLKEGDCLMLGPPADCVFFNPGKVPARYVVALSRR</sequence>
<reference evidence="3 4" key="1">
    <citation type="submission" date="2020-08" db="EMBL/GenBank/DDBJ databases">
        <title>The Agave Microbiome: Exploring the role of microbial communities in plant adaptations to desert environments.</title>
        <authorList>
            <person name="Partida-Martinez L.P."/>
        </authorList>
    </citation>
    <scope>NUCLEOTIDE SEQUENCE [LARGE SCALE GENOMIC DNA]</scope>
    <source>
        <strain evidence="3 4">AS3.12</strain>
    </source>
</reference>
<dbReference type="AlphaFoldDB" id="A0A7X0MRR1"/>
<keyword evidence="1" id="KW-0238">DNA-binding</keyword>
<dbReference type="Pfam" id="PF01381">
    <property type="entry name" value="HTH_3"/>
    <property type="match status" value="1"/>
</dbReference>
<comment type="caution">
    <text evidence="3">The sequence shown here is derived from an EMBL/GenBank/DDBJ whole genome shotgun (WGS) entry which is preliminary data.</text>
</comment>
<dbReference type="GO" id="GO:0005829">
    <property type="term" value="C:cytosol"/>
    <property type="evidence" value="ECO:0007669"/>
    <property type="project" value="TreeGrafter"/>
</dbReference>